<dbReference type="Pfam" id="PF01184">
    <property type="entry name" value="Gpr1_Fun34_YaaH"/>
    <property type="match status" value="1"/>
</dbReference>
<dbReference type="InterPro" id="IPR000791">
    <property type="entry name" value="Gpr1/Fun34/SatP-like"/>
</dbReference>
<reference evidence="7" key="1">
    <citation type="submission" date="2020-05" db="EMBL/GenBank/DDBJ databases">
        <title>Phylogenomic resolution of chytrid fungi.</title>
        <authorList>
            <person name="Stajich J.E."/>
            <person name="Amses K."/>
            <person name="Simmons R."/>
            <person name="Seto K."/>
            <person name="Myers J."/>
            <person name="Bonds A."/>
            <person name="Quandt C.A."/>
            <person name="Barry K."/>
            <person name="Liu P."/>
            <person name="Grigoriev I."/>
            <person name="Longcore J.E."/>
            <person name="James T.Y."/>
        </authorList>
    </citation>
    <scope>NUCLEOTIDE SEQUENCE</scope>
    <source>
        <strain evidence="7">JEL0513</strain>
    </source>
</reference>
<comment type="subcellular location">
    <subcellularLocation>
        <location evidence="1">Membrane</location>
        <topology evidence="1">Multi-pass membrane protein</topology>
    </subcellularLocation>
</comment>
<dbReference type="GO" id="GO:0015123">
    <property type="term" value="F:acetate transmembrane transporter activity"/>
    <property type="evidence" value="ECO:0007669"/>
    <property type="project" value="TreeGrafter"/>
</dbReference>
<comment type="caution">
    <text evidence="7">The sequence shown here is derived from an EMBL/GenBank/DDBJ whole genome shotgun (WGS) entry which is preliminary data.</text>
</comment>
<gene>
    <name evidence="7" type="ORF">HK100_010719</name>
</gene>
<evidence type="ECO:0000256" key="6">
    <source>
        <dbReference type="SAM" id="Phobius"/>
    </source>
</evidence>
<sequence length="124" mass="13524">MLPKTNASPKPGKKDKNMQAKHTAAVQCNAILTWIEESNNFKLITGSTGFNKAVVAGNNGAAQILAGQWEFAAGNTFEAMAFTLYGGFWLSFATIFIPGFNILGLYDMDTIVQLPDALRIYLMK</sequence>
<dbReference type="Proteomes" id="UP001211907">
    <property type="component" value="Unassembled WGS sequence"/>
</dbReference>
<dbReference type="AlphaFoldDB" id="A0AAD5SM46"/>
<dbReference type="GO" id="GO:0005886">
    <property type="term" value="C:plasma membrane"/>
    <property type="evidence" value="ECO:0007669"/>
    <property type="project" value="TreeGrafter"/>
</dbReference>
<name>A0AAD5SM46_9FUNG</name>
<evidence type="ECO:0000256" key="4">
    <source>
        <dbReference type="ARBA" id="ARBA00022989"/>
    </source>
</evidence>
<feature type="transmembrane region" description="Helical" evidence="6">
    <location>
        <begin position="84"/>
        <end position="106"/>
    </location>
</feature>
<protein>
    <submittedName>
        <fullName evidence="7">Uncharacterized protein</fullName>
    </submittedName>
</protein>
<keyword evidence="5 6" id="KW-0472">Membrane</keyword>
<keyword evidence="4 6" id="KW-1133">Transmembrane helix</keyword>
<evidence type="ECO:0000256" key="1">
    <source>
        <dbReference type="ARBA" id="ARBA00004141"/>
    </source>
</evidence>
<evidence type="ECO:0000313" key="8">
    <source>
        <dbReference type="Proteomes" id="UP001211907"/>
    </source>
</evidence>
<evidence type="ECO:0000256" key="5">
    <source>
        <dbReference type="ARBA" id="ARBA00023136"/>
    </source>
</evidence>
<dbReference type="EMBL" id="JADGJH010006008">
    <property type="protein sequence ID" value="KAJ3078470.1"/>
    <property type="molecule type" value="Genomic_DNA"/>
</dbReference>
<accession>A0AAD5SM46</accession>
<evidence type="ECO:0000313" key="7">
    <source>
        <dbReference type="EMBL" id="KAJ3078470.1"/>
    </source>
</evidence>
<evidence type="ECO:0000256" key="3">
    <source>
        <dbReference type="ARBA" id="ARBA00022692"/>
    </source>
</evidence>
<proteinExistence type="inferred from homology"/>
<dbReference type="PANTHER" id="PTHR31123:SF1">
    <property type="entry name" value="ACCUMULATION OF DYADS PROTEIN 2-RELATED"/>
    <property type="match status" value="1"/>
</dbReference>
<keyword evidence="3 6" id="KW-0812">Transmembrane</keyword>
<comment type="similarity">
    <text evidence="2">Belongs to the acetate uptake transporter (AceTr) (TC 2.A.96) family.</text>
</comment>
<keyword evidence="8" id="KW-1185">Reference proteome</keyword>
<organism evidence="7 8">
    <name type="scientific">Physocladia obscura</name>
    <dbReference type="NCBI Taxonomy" id="109957"/>
    <lineage>
        <taxon>Eukaryota</taxon>
        <taxon>Fungi</taxon>
        <taxon>Fungi incertae sedis</taxon>
        <taxon>Chytridiomycota</taxon>
        <taxon>Chytridiomycota incertae sedis</taxon>
        <taxon>Chytridiomycetes</taxon>
        <taxon>Chytridiales</taxon>
        <taxon>Chytriomycetaceae</taxon>
        <taxon>Physocladia</taxon>
    </lineage>
</organism>
<evidence type="ECO:0000256" key="2">
    <source>
        <dbReference type="ARBA" id="ARBA00005587"/>
    </source>
</evidence>
<dbReference type="InterPro" id="IPR051633">
    <property type="entry name" value="AceTr"/>
</dbReference>
<dbReference type="PANTHER" id="PTHR31123">
    <property type="entry name" value="ACCUMULATION OF DYADS PROTEIN 2-RELATED"/>
    <property type="match status" value="1"/>
</dbReference>